<comment type="similarity">
    <text evidence="1">Belongs to the peptidase C56 family.</text>
</comment>
<dbReference type="AlphaFoldDB" id="F6EGE7"/>
<dbReference type="eggNOG" id="COG0693">
    <property type="taxonomic scope" value="Bacteria"/>
</dbReference>
<keyword evidence="4" id="KW-1185">Reference proteome</keyword>
<dbReference type="STRING" id="443218.AS9A_2553"/>
<dbReference type="Pfam" id="PF01965">
    <property type="entry name" value="DJ-1_PfpI"/>
    <property type="match status" value="1"/>
</dbReference>
<dbReference type="EMBL" id="CP002786">
    <property type="protein sequence ID" value="AEF41000.1"/>
    <property type="molecule type" value="Genomic_DNA"/>
</dbReference>
<evidence type="ECO:0000313" key="3">
    <source>
        <dbReference type="EMBL" id="AEF41000.1"/>
    </source>
</evidence>
<dbReference type="PANTHER" id="PTHR42733">
    <property type="entry name" value="DJ-1 PROTEIN"/>
    <property type="match status" value="1"/>
</dbReference>
<evidence type="ECO:0000256" key="1">
    <source>
        <dbReference type="ARBA" id="ARBA00008542"/>
    </source>
</evidence>
<dbReference type="Proteomes" id="UP000009235">
    <property type="component" value="Chromosome"/>
</dbReference>
<dbReference type="PROSITE" id="PS51276">
    <property type="entry name" value="PEPTIDASE_C56_PFPI"/>
    <property type="match status" value="1"/>
</dbReference>
<dbReference type="PANTHER" id="PTHR42733:SF12">
    <property type="entry name" value="PROTEINASE"/>
    <property type="match status" value="1"/>
</dbReference>
<protein>
    <submittedName>
        <fullName evidence="3">Putative protease</fullName>
    </submittedName>
</protein>
<dbReference type="SUPFAM" id="SSF52317">
    <property type="entry name" value="Class I glutamine amidotransferase-like"/>
    <property type="match status" value="1"/>
</dbReference>
<dbReference type="NCBIfam" id="TIGR01382">
    <property type="entry name" value="PfpI"/>
    <property type="match status" value="1"/>
</dbReference>
<dbReference type="Gene3D" id="3.40.50.880">
    <property type="match status" value="1"/>
</dbReference>
<dbReference type="InterPro" id="IPR029062">
    <property type="entry name" value="Class_I_gatase-like"/>
</dbReference>
<reference evidence="3 4" key="1">
    <citation type="journal article" date="2011" name="J. Bacteriol.">
        <title>Complete genome sequence of Amycolicicoccus subflavus DQS3-9A1T, an actinomycete isolated from crude oil-polluted soil.</title>
        <authorList>
            <person name="Cai M."/>
            <person name="Chen W.M."/>
            <person name="Nie Y."/>
            <person name="Chi C.Q."/>
            <person name="Wang Y.N."/>
            <person name="Tang Y.Q."/>
            <person name="Li G.Y."/>
            <person name="Wu X.L."/>
        </authorList>
    </citation>
    <scope>NUCLEOTIDE SEQUENCE [LARGE SCALE GENOMIC DNA]</scope>
    <source>
        <strain evidence="4">DSM 45089 / DQS3-9A1</strain>
    </source>
</reference>
<proteinExistence type="inferred from homology"/>
<feature type="domain" description="DJ-1/PfpI" evidence="2">
    <location>
        <begin position="15"/>
        <end position="184"/>
    </location>
</feature>
<gene>
    <name evidence="3" type="ordered locus">AS9A_2553</name>
</gene>
<accession>F6EGE7</accession>
<dbReference type="MEROPS" id="C56.001"/>
<evidence type="ECO:0000313" key="4">
    <source>
        <dbReference type="Proteomes" id="UP000009235"/>
    </source>
</evidence>
<keyword evidence="3" id="KW-0645">Protease</keyword>
<sequence length="189" mass="20332">MHDEFATLKGWKPMILVLTAQTGVERDELLVPLKHFREAGVKAVHAAPEADAVQTFLHDTDKDAVVTADVALSDVNAAEYDAIIIPGGTVNADKLRGNDDAVQLVKNFAEAGKPIASICHGPWILVEANLLRGKKATSYKTLRTDITNAGGEWVDEPVVRSTEGGWTLITSRNPGDLEDFCAAIDEALS</sequence>
<dbReference type="InterPro" id="IPR002818">
    <property type="entry name" value="DJ-1/PfpI"/>
</dbReference>
<dbReference type="KEGG" id="asd:AS9A_2553"/>
<dbReference type="CDD" id="cd03134">
    <property type="entry name" value="GATase1_PfpI_like"/>
    <property type="match status" value="1"/>
</dbReference>
<dbReference type="InterPro" id="IPR006286">
    <property type="entry name" value="C56_PfpI-like"/>
</dbReference>
<dbReference type="HOGENOM" id="CLU_000445_44_4_11"/>
<evidence type="ECO:0000259" key="2">
    <source>
        <dbReference type="Pfam" id="PF01965"/>
    </source>
</evidence>
<name>F6EGE7_HOYSD</name>
<organism evidence="3 4">
    <name type="scientific">Hoyosella subflava (strain DSM 45089 / JCM 17490 / NBRC 109087 / DQS3-9A1)</name>
    <name type="common">Amycolicicoccus subflavus</name>
    <dbReference type="NCBI Taxonomy" id="443218"/>
    <lineage>
        <taxon>Bacteria</taxon>
        <taxon>Bacillati</taxon>
        <taxon>Actinomycetota</taxon>
        <taxon>Actinomycetes</taxon>
        <taxon>Mycobacteriales</taxon>
        <taxon>Hoyosellaceae</taxon>
        <taxon>Hoyosella</taxon>
    </lineage>
</organism>
<dbReference type="GO" id="GO:0008233">
    <property type="term" value="F:peptidase activity"/>
    <property type="evidence" value="ECO:0007669"/>
    <property type="project" value="UniProtKB-KW"/>
</dbReference>
<dbReference type="GO" id="GO:0006508">
    <property type="term" value="P:proteolysis"/>
    <property type="evidence" value="ECO:0007669"/>
    <property type="project" value="UniProtKB-KW"/>
</dbReference>
<keyword evidence="3" id="KW-0378">Hydrolase</keyword>